<feature type="transmembrane region" description="Helical" evidence="6">
    <location>
        <begin position="170"/>
        <end position="189"/>
    </location>
</feature>
<organism evidence="8 9">
    <name type="scientific">Dorea hominis</name>
    <dbReference type="NCBI Taxonomy" id="2763040"/>
    <lineage>
        <taxon>Bacteria</taxon>
        <taxon>Bacillati</taxon>
        <taxon>Bacillota</taxon>
        <taxon>Clostridia</taxon>
        <taxon>Lachnospirales</taxon>
        <taxon>Lachnospiraceae</taxon>
        <taxon>Dorea</taxon>
    </lineage>
</organism>
<evidence type="ECO:0000313" key="9">
    <source>
        <dbReference type="Proteomes" id="UP000647235"/>
    </source>
</evidence>
<evidence type="ECO:0000256" key="2">
    <source>
        <dbReference type="ARBA" id="ARBA00012438"/>
    </source>
</evidence>
<dbReference type="EMBL" id="JACOOY010000004">
    <property type="protein sequence ID" value="MBC5664437.1"/>
    <property type="molecule type" value="Genomic_DNA"/>
</dbReference>
<keyword evidence="5" id="KW-0902">Two-component regulatory system</keyword>
<dbReference type="PROSITE" id="PS50109">
    <property type="entry name" value="HIS_KIN"/>
    <property type="match status" value="1"/>
</dbReference>
<dbReference type="Gene3D" id="3.30.565.10">
    <property type="entry name" value="Histidine kinase-like ATPase, C-terminal domain"/>
    <property type="match status" value="1"/>
</dbReference>
<keyword evidence="4" id="KW-0808">Transferase</keyword>
<evidence type="ECO:0000256" key="1">
    <source>
        <dbReference type="ARBA" id="ARBA00000085"/>
    </source>
</evidence>
<dbReference type="SMART" id="SM00387">
    <property type="entry name" value="HATPase_c"/>
    <property type="match status" value="1"/>
</dbReference>
<proteinExistence type="predicted"/>
<evidence type="ECO:0000256" key="3">
    <source>
        <dbReference type="ARBA" id="ARBA00022553"/>
    </source>
</evidence>
<sequence>MNIPIKKSCFYSAVIIILSQLSISLFTRNFQLSVAVIFLSAMTFLIQDFPLIPVTVLSAVGVCSLRMLLAWIVTDTTAPISRYFPEMTFYLCYGFLLYIYVKNITSWKSSGKSFFRKLTQRKDIDTTAFSEYPNRNHTLLVLTVIDYVANFLELLVRLDISAFHIRLQTGIFLTAFFRSCVVWLILTLFEKYRMLLLKKEHEERYQRLVLLISKLNGEMVWMQKNTLLIEETMNHSYKLYQELTEADVPAELSTSALATARDIHEIKKEYLLIMRGISEALNEEVEQDGMYLEEIFTLLKTSMFTLADSMDKTLNFKFICKTNFYTSKHYELLSIFRNLLINALEAAQEQTVTLMISIFSQDEAVIFKITDDGPGIPVEYKDEIFNTGFSTKINFETGEVSRGIGLGLVKDLVEKRLGGSIELASVPGNTTFTVSIPKNQIEVIKS</sequence>
<feature type="transmembrane region" description="Helical" evidence="6">
    <location>
        <begin position="56"/>
        <end position="74"/>
    </location>
</feature>
<keyword evidence="6" id="KW-0472">Membrane</keyword>
<evidence type="ECO:0000259" key="7">
    <source>
        <dbReference type="PROSITE" id="PS50109"/>
    </source>
</evidence>
<keyword evidence="4" id="KW-0418">Kinase</keyword>
<reference evidence="8 9" key="1">
    <citation type="submission" date="2020-08" db="EMBL/GenBank/DDBJ databases">
        <title>Genome public.</title>
        <authorList>
            <person name="Liu C."/>
            <person name="Sun Q."/>
        </authorList>
    </citation>
    <scope>NUCLEOTIDE SEQUENCE [LARGE SCALE GENOMIC DNA]</scope>
    <source>
        <strain evidence="8 9">NSJ-36</strain>
    </source>
</reference>
<dbReference type="Proteomes" id="UP000647235">
    <property type="component" value="Unassembled WGS sequence"/>
</dbReference>
<keyword evidence="3" id="KW-0597">Phosphoprotein</keyword>
<evidence type="ECO:0000313" key="8">
    <source>
        <dbReference type="EMBL" id="MBC5664437.1"/>
    </source>
</evidence>
<dbReference type="InterPro" id="IPR003594">
    <property type="entry name" value="HATPase_dom"/>
</dbReference>
<feature type="transmembrane region" description="Helical" evidence="6">
    <location>
        <begin position="80"/>
        <end position="101"/>
    </location>
</feature>
<dbReference type="InterPro" id="IPR036890">
    <property type="entry name" value="HATPase_C_sf"/>
</dbReference>
<evidence type="ECO:0000256" key="6">
    <source>
        <dbReference type="SAM" id="Phobius"/>
    </source>
</evidence>
<feature type="domain" description="Histidine kinase" evidence="7">
    <location>
        <begin position="331"/>
        <end position="440"/>
    </location>
</feature>
<keyword evidence="6" id="KW-1133">Transmembrane helix</keyword>
<dbReference type="SUPFAM" id="SSF55874">
    <property type="entry name" value="ATPase domain of HSP90 chaperone/DNA topoisomerase II/histidine kinase"/>
    <property type="match status" value="1"/>
</dbReference>
<dbReference type="RefSeq" id="WP_118288001.1">
    <property type="nucleotide sequence ID" value="NZ_JACOOY010000004.1"/>
</dbReference>
<dbReference type="Pfam" id="PF02518">
    <property type="entry name" value="HATPase_c"/>
    <property type="match status" value="1"/>
</dbReference>
<gene>
    <name evidence="8" type="ORF">H8S07_03940</name>
</gene>
<comment type="catalytic activity">
    <reaction evidence="1">
        <text>ATP + protein L-histidine = ADP + protein N-phospho-L-histidine.</text>
        <dbReference type="EC" id="2.7.13.3"/>
    </reaction>
</comment>
<evidence type="ECO:0000256" key="4">
    <source>
        <dbReference type="ARBA" id="ARBA00022777"/>
    </source>
</evidence>
<accession>A0ABR7ETW7</accession>
<dbReference type="InterPro" id="IPR005467">
    <property type="entry name" value="His_kinase_dom"/>
</dbReference>
<protein>
    <recommendedName>
        <fullName evidence="2">histidine kinase</fullName>
        <ecNumber evidence="2">2.7.13.3</ecNumber>
    </recommendedName>
</protein>
<feature type="transmembrane region" description="Helical" evidence="6">
    <location>
        <begin position="9"/>
        <end position="26"/>
    </location>
</feature>
<dbReference type="InterPro" id="IPR004358">
    <property type="entry name" value="Sig_transdc_His_kin-like_C"/>
</dbReference>
<dbReference type="PRINTS" id="PR00344">
    <property type="entry name" value="BCTRLSENSOR"/>
</dbReference>
<comment type="caution">
    <text evidence="8">The sequence shown here is derived from an EMBL/GenBank/DDBJ whole genome shotgun (WGS) entry which is preliminary data.</text>
</comment>
<evidence type="ECO:0000256" key="5">
    <source>
        <dbReference type="ARBA" id="ARBA00023012"/>
    </source>
</evidence>
<keyword evidence="6" id="KW-0812">Transmembrane</keyword>
<dbReference type="EC" id="2.7.13.3" evidence="2"/>
<name>A0ABR7ETW7_9FIRM</name>
<dbReference type="PANTHER" id="PTHR43547">
    <property type="entry name" value="TWO-COMPONENT HISTIDINE KINASE"/>
    <property type="match status" value="1"/>
</dbReference>
<keyword evidence="9" id="KW-1185">Reference proteome</keyword>
<dbReference type="PANTHER" id="PTHR43547:SF10">
    <property type="entry name" value="SENSOR HISTIDINE KINASE DCUS"/>
    <property type="match status" value="1"/>
</dbReference>